<keyword evidence="13" id="KW-1185">Reference proteome</keyword>
<evidence type="ECO:0000259" key="11">
    <source>
        <dbReference type="SMART" id="SM00916"/>
    </source>
</evidence>
<name>A0A2V0NLR5_9CHLO</name>
<organism evidence="12 13">
    <name type="scientific">Raphidocelis subcapitata</name>
    <dbReference type="NCBI Taxonomy" id="307507"/>
    <lineage>
        <taxon>Eukaryota</taxon>
        <taxon>Viridiplantae</taxon>
        <taxon>Chlorophyta</taxon>
        <taxon>core chlorophytes</taxon>
        <taxon>Chlorophyceae</taxon>
        <taxon>CS clade</taxon>
        <taxon>Sphaeropleales</taxon>
        <taxon>Selenastraceae</taxon>
        <taxon>Raphidocelis</taxon>
    </lineage>
</organism>
<dbReference type="InterPro" id="IPR036249">
    <property type="entry name" value="Thioredoxin-like_sf"/>
</dbReference>
<dbReference type="EMBL" id="BDRX01000004">
    <property type="protein sequence ID" value="GBF88371.1"/>
    <property type="molecule type" value="Genomic_DNA"/>
</dbReference>
<evidence type="ECO:0000256" key="3">
    <source>
        <dbReference type="ARBA" id="ARBA00008939"/>
    </source>
</evidence>
<comment type="subcellular location">
    <subcellularLocation>
        <location evidence="2">Mitochondrion inner membrane</location>
        <topology evidence="2">Peripheral membrane protein</topology>
        <orientation evidence="2">Matrix side</orientation>
    </subcellularLocation>
</comment>
<evidence type="ECO:0000313" key="13">
    <source>
        <dbReference type="Proteomes" id="UP000247498"/>
    </source>
</evidence>
<comment type="similarity">
    <text evidence="3">Belongs to the complex I NDUFA2 subunit family.</text>
</comment>
<evidence type="ECO:0000256" key="7">
    <source>
        <dbReference type="ARBA" id="ARBA00022982"/>
    </source>
</evidence>
<evidence type="ECO:0000256" key="8">
    <source>
        <dbReference type="ARBA" id="ARBA00023128"/>
    </source>
</evidence>
<feature type="disulfide bond" description="Redox-active" evidence="10">
    <location>
        <begin position="20"/>
        <end position="54"/>
    </location>
</feature>
<dbReference type="AlphaFoldDB" id="A0A2V0NLR5"/>
<keyword evidence="4" id="KW-0813">Transport</keyword>
<comment type="caution">
    <text evidence="12">The sequence shown here is derived from an EMBL/GenBank/DDBJ whole genome shotgun (WGS) entry which is preliminary data.</text>
</comment>
<gene>
    <name evidence="12" type="ORF">Rsub_01083</name>
</gene>
<evidence type="ECO:0000256" key="9">
    <source>
        <dbReference type="ARBA" id="ARBA00023136"/>
    </source>
</evidence>
<keyword evidence="7" id="KW-0249">Electron transport</keyword>
<keyword evidence="6" id="KW-0999">Mitochondrion inner membrane</keyword>
<keyword evidence="5" id="KW-0679">Respiratory chain</keyword>
<dbReference type="SUPFAM" id="SSF52833">
    <property type="entry name" value="Thioredoxin-like"/>
    <property type="match status" value="1"/>
</dbReference>
<dbReference type="Proteomes" id="UP000247498">
    <property type="component" value="Unassembled WGS sequence"/>
</dbReference>
<dbReference type="PANTHER" id="PTHR12878:SF0">
    <property type="entry name" value="NADH DEHYDROGENASE [UBIQUINONE] 1 ALPHA SUBCOMPLEX SUBUNIT 2"/>
    <property type="match status" value="1"/>
</dbReference>
<dbReference type="SMART" id="SM00916">
    <property type="entry name" value="L51_S25_CI-B8"/>
    <property type="match status" value="1"/>
</dbReference>
<dbReference type="STRING" id="307507.A0A2V0NLR5"/>
<keyword evidence="8" id="KW-0496">Mitochondrion</keyword>
<reference evidence="12 13" key="1">
    <citation type="journal article" date="2018" name="Sci. Rep.">
        <title>Raphidocelis subcapitata (=Pseudokirchneriella subcapitata) provides an insight into genome evolution and environmental adaptations in the Sphaeropleales.</title>
        <authorList>
            <person name="Suzuki S."/>
            <person name="Yamaguchi H."/>
            <person name="Nakajima N."/>
            <person name="Kawachi M."/>
        </authorList>
    </citation>
    <scope>NUCLEOTIDE SEQUENCE [LARGE SCALE GENOMIC DNA]</scope>
    <source>
        <strain evidence="12 13">NIES-35</strain>
    </source>
</reference>
<keyword evidence="10" id="KW-1015">Disulfide bond</keyword>
<evidence type="ECO:0000313" key="12">
    <source>
        <dbReference type="EMBL" id="GBF88371.1"/>
    </source>
</evidence>
<dbReference type="InParanoid" id="A0A2V0NLR5"/>
<evidence type="ECO:0000256" key="10">
    <source>
        <dbReference type="PIRSR" id="PIRSR005822-1"/>
    </source>
</evidence>
<protein>
    <submittedName>
        <fullName evidence="12">NADH dehydrogenase 1 alpha subcomplex subunit 2</fullName>
    </submittedName>
</protein>
<dbReference type="Gene3D" id="3.40.30.10">
    <property type="entry name" value="Glutaredoxin"/>
    <property type="match status" value="1"/>
</dbReference>
<sequence length="102" mass="11083">MAPWKSVLCKSMQELRIHLCQTSPASKGTRDFLVGNYAEMKKGNPDFPILVRECSGAEAKITARYDFGVEKSVSIQNLDPGAIASKLQDLVKAGEGLPRSGE</sequence>
<dbReference type="InterPro" id="IPR007741">
    <property type="entry name" value="Ribosomal_mL43/mS25/NADH_DH"/>
</dbReference>
<dbReference type="PANTHER" id="PTHR12878">
    <property type="entry name" value="NADH-UBIQUINONE OXIDOREDUCTASE B8 SUBUNIT"/>
    <property type="match status" value="1"/>
</dbReference>
<keyword evidence="9" id="KW-0472">Membrane</keyword>
<evidence type="ECO:0000256" key="2">
    <source>
        <dbReference type="ARBA" id="ARBA00004443"/>
    </source>
</evidence>
<dbReference type="GO" id="GO:0005743">
    <property type="term" value="C:mitochondrial inner membrane"/>
    <property type="evidence" value="ECO:0007669"/>
    <property type="project" value="UniProtKB-SubCell"/>
</dbReference>
<proteinExistence type="inferred from homology"/>
<accession>A0A2V0NLR5</accession>
<evidence type="ECO:0000256" key="1">
    <source>
        <dbReference type="ARBA" id="ARBA00003195"/>
    </source>
</evidence>
<evidence type="ECO:0000256" key="4">
    <source>
        <dbReference type="ARBA" id="ARBA00022448"/>
    </source>
</evidence>
<comment type="function">
    <text evidence="1">Accessory subunit of the mitochondrial membrane respiratory chain NADH dehydrogenase (Complex I), that is believed not to be involved in catalysis. Complex I functions in the transfer of electrons from NADH to the respiratory chain. The immediate electron acceptor for the enzyme is believed to be ubiquinone.</text>
</comment>
<dbReference type="Pfam" id="PF05047">
    <property type="entry name" value="L51_S25_CI-B8"/>
    <property type="match status" value="1"/>
</dbReference>
<dbReference type="InterPro" id="IPR016464">
    <property type="entry name" value="NADH_Ub_cplx-1_asu_su-2"/>
</dbReference>
<dbReference type="FunCoup" id="A0A2V0NLR5">
    <property type="interactions" value="1514"/>
</dbReference>
<dbReference type="PIRSF" id="PIRSF005822">
    <property type="entry name" value="NDUA2"/>
    <property type="match status" value="1"/>
</dbReference>
<evidence type="ECO:0000256" key="5">
    <source>
        <dbReference type="ARBA" id="ARBA00022660"/>
    </source>
</evidence>
<evidence type="ECO:0000256" key="6">
    <source>
        <dbReference type="ARBA" id="ARBA00022792"/>
    </source>
</evidence>
<dbReference type="OrthoDB" id="10250268at2759"/>
<feature type="domain" description="Ribosomal protein/NADH dehydrogenase" evidence="11">
    <location>
        <begin position="21"/>
        <end position="94"/>
    </location>
</feature>